<dbReference type="EMBL" id="LHQQ01000040">
    <property type="protein sequence ID" value="KOS45672.1"/>
    <property type="molecule type" value="Genomic_DNA"/>
</dbReference>
<protein>
    <submittedName>
        <fullName evidence="2">Uncharacterized protein</fullName>
    </submittedName>
</protein>
<accession>A0A0N0RZG9</accession>
<evidence type="ECO:0000313" key="3">
    <source>
        <dbReference type="Proteomes" id="UP000037696"/>
    </source>
</evidence>
<sequence>MLLSTCSCNLDPESLEKKIEMFICMYCPTRLLSASSILNNDSSSGGHQQGAKRKRSKDRSLPSPVPAPVSQDYRKERDVDIILGLAYYKYVTQILGSLAINY</sequence>
<comment type="caution">
    <text evidence="2">The sequence shown here is derived from an EMBL/GenBank/DDBJ whole genome shotgun (WGS) entry which is preliminary data.</text>
</comment>
<keyword evidence="3" id="KW-1185">Reference proteome</keyword>
<name>A0A0N0RZG9_9EURO</name>
<dbReference type="AlphaFoldDB" id="A0A0N0RZG9"/>
<evidence type="ECO:0000256" key="1">
    <source>
        <dbReference type="SAM" id="MobiDB-lite"/>
    </source>
</evidence>
<dbReference type="Proteomes" id="UP000037696">
    <property type="component" value="Unassembled WGS sequence"/>
</dbReference>
<proteinExistence type="predicted"/>
<gene>
    <name evidence="2" type="ORF">ACN38_g3379</name>
</gene>
<evidence type="ECO:0000313" key="2">
    <source>
        <dbReference type="EMBL" id="KOS45672.1"/>
    </source>
</evidence>
<reference evidence="2 3" key="1">
    <citation type="submission" date="2015-08" db="EMBL/GenBank/DDBJ databases">
        <title>Genome sequencing of Penicillium nordicum.</title>
        <authorList>
            <person name="Nguyen H.D."/>
            <person name="Seifert K.A."/>
        </authorList>
    </citation>
    <scope>NUCLEOTIDE SEQUENCE [LARGE SCALE GENOMIC DNA]</scope>
    <source>
        <strain evidence="2 3">DAOMC 185683</strain>
    </source>
</reference>
<feature type="region of interest" description="Disordered" evidence="1">
    <location>
        <begin position="40"/>
        <end position="72"/>
    </location>
</feature>
<organism evidence="2 3">
    <name type="scientific">Penicillium nordicum</name>
    <dbReference type="NCBI Taxonomy" id="229535"/>
    <lineage>
        <taxon>Eukaryota</taxon>
        <taxon>Fungi</taxon>
        <taxon>Dikarya</taxon>
        <taxon>Ascomycota</taxon>
        <taxon>Pezizomycotina</taxon>
        <taxon>Eurotiomycetes</taxon>
        <taxon>Eurotiomycetidae</taxon>
        <taxon>Eurotiales</taxon>
        <taxon>Aspergillaceae</taxon>
        <taxon>Penicillium</taxon>
    </lineage>
</organism>